<feature type="compositionally biased region" description="Basic residues" evidence="1">
    <location>
        <begin position="1"/>
        <end position="10"/>
    </location>
</feature>
<feature type="region of interest" description="Disordered" evidence="1">
    <location>
        <begin position="1"/>
        <end position="52"/>
    </location>
</feature>
<gene>
    <name evidence="2" type="ORF">SAMN06297387_109137</name>
</gene>
<organism evidence="2 3">
    <name type="scientific">Streptomyces zhaozhouensis</name>
    <dbReference type="NCBI Taxonomy" id="1300267"/>
    <lineage>
        <taxon>Bacteria</taxon>
        <taxon>Bacillati</taxon>
        <taxon>Actinomycetota</taxon>
        <taxon>Actinomycetes</taxon>
        <taxon>Kitasatosporales</taxon>
        <taxon>Streptomycetaceae</taxon>
        <taxon>Streptomyces</taxon>
    </lineage>
</organism>
<dbReference type="EMBL" id="OCNE01000009">
    <property type="protein sequence ID" value="SOD63194.1"/>
    <property type="molecule type" value="Genomic_DNA"/>
</dbReference>
<keyword evidence="3" id="KW-1185">Reference proteome</keyword>
<sequence length="91" mass="9479">MSRLTRIRRPSCRDVRPAAPGRGRGPPAVSVDARHTPVTCRDTEENKPCLIPPLPATPTLAALPANLRGRAAPCAPGTGERAVPCVGPKPG</sequence>
<reference evidence="2 3" key="1">
    <citation type="submission" date="2017-09" db="EMBL/GenBank/DDBJ databases">
        <authorList>
            <person name="Ehlers B."/>
            <person name="Leendertz F.H."/>
        </authorList>
    </citation>
    <scope>NUCLEOTIDE SEQUENCE [LARGE SCALE GENOMIC DNA]</scope>
    <source>
        <strain evidence="2 3">CGMCC 4.7095</strain>
    </source>
</reference>
<protein>
    <submittedName>
        <fullName evidence="2">Uncharacterized protein</fullName>
    </submittedName>
</protein>
<name>A0A286DXB2_9ACTN</name>
<dbReference type="Proteomes" id="UP000219072">
    <property type="component" value="Unassembled WGS sequence"/>
</dbReference>
<accession>A0A286DXB2</accession>
<evidence type="ECO:0000313" key="2">
    <source>
        <dbReference type="EMBL" id="SOD63194.1"/>
    </source>
</evidence>
<evidence type="ECO:0000313" key="3">
    <source>
        <dbReference type="Proteomes" id="UP000219072"/>
    </source>
</evidence>
<evidence type="ECO:0000256" key="1">
    <source>
        <dbReference type="SAM" id="MobiDB-lite"/>
    </source>
</evidence>
<feature type="compositionally biased region" description="Low complexity" evidence="1">
    <location>
        <begin position="17"/>
        <end position="28"/>
    </location>
</feature>
<proteinExistence type="predicted"/>
<dbReference type="AlphaFoldDB" id="A0A286DXB2"/>